<gene>
    <name evidence="19" type="ORF">NIDE0641</name>
</gene>
<evidence type="ECO:0000313" key="20">
    <source>
        <dbReference type="Proteomes" id="UP000001660"/>
    </source>
</evidence>
<evidence type="ECO:0000259" key="18">
    <source>
        <dbReference type="Pfam" id="PF07715"/>
    </source>
</evidence>
<evidence type="ECO:0000256" key="3">
    <source>
        <dbReference type="ARBA" id="ARBA00022448"/>
    </source>
</evidence>
<proteinExistence type="inferred from homology"/>
<dbReference type="NCBIfam" id="TIGR01783">
    <property type="entry name" value="TonB-siderophor"/>
    <property type="match status" value="1"/>
</dbReference>
<keyword evidence="11 14" id="KW-0472">Membrane</keyword>
<dbReference type="Pfam" id="PF07715">
    <property type="entry name" value="Plug"/>
    <property type="match status" value="1"/>
</dbReference>
<dbReference type="PROSITE" id="PS01156">
    <property type="entry name" value="TONB_DEPENDENT_REC_2"/>
    <property type="match status" value="1"/>
</dbReference>
<dbReference type="SUPFAM" id="SSF56935">
    <property type="entry name" value="Porins"/>
    <property type="match status" value="1"/>
</dbReference>
<dbReference type="GO" id="GO:0015344">
    <property type="term" value="F:siderophore uptake transmembrane transporter activity"/>
    <property type="evidence" value="ECO:0007669"/>
    <property type="project" value="TreeGrafter"/>
</dbReference>
<dbReference type="InterPro" id="IPR000531">
    <property type="entry name" value="Beta-barrel_TonB"/>
</dbReference>
<comment type="subcellular location">
    <subcellularLocation>
        <location evidence="1 14">Cell outer membrane</location>
        <topology evidence="1 14">Multi-pass membrane protein</topology>
    </subcellularLocation>
</comment>
<keyword evidence="7 16" id="KW-0732">Signal</keyword>
<dbReference type="Proteomes" id="UP000001660">
    <property type="component" value="Chromosome"/>
</dbReference>
<dbReference type="Gene3D" id="2.170.130.10">
    <property type="entry name" value="TonB-dependent receptor, plug domain"/>
    <property type="match status" value="1"/>
</dbReference>
<keyword evidence="9" id="KW-0406">Ion transport</keyword>
<keyword evidence="8" id="KW-0408">Iron</keyword>
<dbReference type="GO" id="GO:0038023">
    <property type="term" value="F:signaling receptor activity"/>
    <property type="evidence" value="ECO:0007669"/>
    <property type="project" value="InterPro"/>
</dbReference>
<feature type="domain" description="TonB-dependent receptor plug" evidence="18">
    <location>
        <begin position="79"/>
        <end position="180"/>
    </location>
</feature>
<evidence type="ECO:0000256" key="7">
    <source>
        <dbReference type="ARBA" id="ARBA00022729"/>
    </source>
</evidence>
<dbReference type="PROSITE" id="PS52016">
    <property type="entry name" value="TONB_DEPENDENT_REC_3"/>
    <property type="match status" value="1"/>
</dbReference>
<evidence type="ECO:0000256" key="11">
    <source>
        <dbReference type="ARBA" id="ARBA00023136"/>
    </source>
</evidence>
<evidence type="ECO:0000256" key="4">
    <source>
        <dbReference type="ARBA" id="ARBA00022452"/>
    </source>
</evidence>
<keyword evidence="3 14" id="KW-0813">Transport</keyword>
<keyword evidence="13 14" id="KW-0998">Cell outer membrane</keyword>
<dbReference type="GO" id="GO:0009279">
    <property type="term" value="C:cell outer membrane"/>
    <property type="evidence" value="ECO:0007669"/>
    <property type="project" value="UniProtKB-SubCell"/>
</dbReference>
<dbReference type="PANTHER" id="PTHR32552:SF84">
    <property type="entry name" value="TONB-DEPENDENT RECEPTOR-RELATED"/>
    <property type="match status" value="1"/>
</dbReference>
<dbReference type="AlphaFoldDB" id="D8PB04"/>
<accession>D8PB04</accession>
<keyword evidence="12 19" id="KW-0675">Receptor</keyword>
<dbReference type="EMBL" id="FP929003">
    <property type="protein sequence ID" value="CBK40413.1"/>
    <property type="molecule type" value="Genomic_DNA"/>
</dbReference>
<dbReference type="InterPro" id="IPR037066">
    <property type="entry name" value="Plug_dom_sf"/>
</dbReference>
<evidence type="ECO:0000256" key="2">
    <source>
        <dbReference type="ARBA" id="ARBA00009810"/>
    </source>
</evidence>
<evidence type="ECO:0000256" key="5">
    <source>
        <dbReference type="ARBA" id="ARBA00022496"/>
    </source>
</evidence>
<dbReference type="GO" id="GO:0015891">
    <property type="term" value="P:siderophore transport"/>
    <property type="evidence" value="ECO:0007669"/>
    <property type="project" value="InterPro"/>
</dbReference>
<protein>
    <submittedName>
        <fullName evidence="19">Putative TonB-dependent siderophore receptor</fullName>
    </submittedName>
</protein>
<feature type="signal peptide" evidence="16">
    <location>
        <begin position="1"/>
        <end position="32"/>
    </location>
</feature>
<dbReference type="PANTHER" id="PTHR32552">
    <property type="entry name" value="FERRICHROME IRON RECEPTOR-RELATED"/>
    <property type="match status" value="1"/>
</dbReference>
<evidence type="ECO:0000256" key="13">
    <source>
        <dbReference type="ARBA" id="ARBA00023237"/>
    </source>
</evidence>
<keyword evidence="5" id="KW-0410">Iron transport</keyword>
<evidence type="ECO:0000259" key="17">
    <source>
        <dbReference type="Pfam" id="PF00593"/>
    </source>
</evidence>
<evidence type="ECO:0000256" key="14">
    <source>
        <dbReference type="PROSITE-ProRule" id="PRU01360"/>
    </source>
</evidence>
<dbReference type="KEGG" id="nde:NIDE0641"/>
<sequence length="744" mass="81992">MSCADFRRRWGRMVLAASFVSAVCVSTGPASADEGSEPSAEPVTAPTVVVQGTRTYPEGTGTLHLSEQSQGSSRLGLTLREIPASVDVVTQQTMQERGLRTVSEAIQAATGVVVGDHPVAPGAFSMRGFSQNQIRLLFDGLSLGPTGFVTRPRDSWNLDRVEILKGPASVLYGEGAVAGAVNLVTKRPIRELTGSEAFLSYGSFNTLRAGVGSGGKLGTDQLHYRVDLSYQNSDSFNGIQRTPYTYWNMTSAVLYDVTSRFNLELSFDIAHDRAKPYTGTPLVPSSFATQGVNGVVSTTDGRTVDARMLRQNYNVQDADMSALTTWTKLKATWQPTDFIELRNQAYYYTAKRDWMNGETYRFNTGTQLIDRDRFMVAHDQSVIGDRLELQLNHPIGTFKNRFVAGVDFTYTDFTRPSFFNGAADSLSPLSPVQGLFGGGPTATQTAKILDTAVFAEDQFSVTEQLKLVAGFRTDSINLEREFFTTAGAVNTAQSFKQNFTPTTWRAGVVYDVLPQVTLYGQFATAADQVGGSLFSARANQQFNLATGHQWEVGAKGQFWNHRAEWTVAYFDMVRKNILTQISQIESLNVGRRSSKGVELEGAVRLTDAWRLHGNVTFLSAKFDEFAEVVGGTFVSRNGNRPFEVPQAVGNLWTIYRVPTPIPFDLGAAWRYVGDRYVDAANSTRLHAYMTADAWISVPYKQFVVTLRGSNLFDKTYGIFGSNFYPDQVLIGAPRTFELSVMGRF</sequence>
<dbReference type="HOGENOM" id="CLU_008287_9_2_0"/>
<evidence type="ECO:0000256" key="16">
    <source>
        <dbReference type="SAM" id="SignalP"/>
    </source>
</evidence>
<dbReference type="InterPro" id="IPR039426">
    <property type="entry name" value="TonB-dep_rcpt-like"/>
</dbReference>
<keyword evidence="10 15" id="KW-0798">TonB box</keyword>
<evidence type="ECO:0000313" key="19">
    <source>
        <dbReference type="EMBL" id="CBK40413.1"/>
    </source>
</evidence>
<dbReference type="STRING" id="330214.NIDE0641"/>
<comment type="similarity">
    <text evidence="2 14 15">Belongs to the TonB-dependent receptor family.</text>
</comment>
<keyword evidence="4 14" id="KW-1134">Transmembrane beta strand</keyword>
<dbReference type="Gene3D" id="2.40.170.20">
    <property type="entry name" value="TonB-dependent receptor, beta-barrel domain"/>
    <property type="match status" value="1"/>
</dbReference>
<feature type="domain" description="TonB-dependent receptor-like beta-barrel" evidence="17">
    <location>
        <begin position="291"/>
        <end position="711"/>
    </location>
</feature>
<evidence type="ECO:0000256" key="12">
    <source>
        <dbReference type="ARBA" id="ARBA00023170"/>
    </source>
</evidence>
<dbReference type="eggNOG" id="COG4773">
    <property type="taxonomic scope" value="Bacteria"/>
</dbReference>
<dbReference type="OrthoDB" id="9760333at2"/>
<reference evidence="19 20" key="1">
    <citation type="journal article" date="2010" name="Proc. Natl. Acad. Sci. U.S.A.">
        <title>A Nitrospira metagenome illuminates the physiology and evolution of globally important nitrite-oxidizing bacteria.</title>
        <authorList>
            <person name="Lucker S."/>
            <person name="Wagner M."/>
            <person name="Maixner F."/>
            <person name="Pelletier E."/>
            <person name="Koch H."/>
            <person name="Vacherie B."/>
            <person name="Rattei T."/>
            <person name="Sinninghe Damste J."/>
            <person name="Spieck E."/>
            <person name="Le Paslier D."/>
            <person name="Daims H."/>
        </authorList>
    </citation>
    <scope>NUCLEOTIDE SEQUENCE [LARGE SCALE GENOMIC DNA]</scope>
</reference>
<evidence type="ECO:0000256" key="9">
    <source>
        <dbReference type="ARBA" id="ARBA00023065"/>
    </source>
</evidence>
<name>D8PB04_9BACT</name>
<dbReference type="InterPro" id="IPR010917">
    <property type="entry name" value="TonB_rcpt_CS"/>
</dbReference>
<evidence type="ECO:0000256" key="10">
    <source>
        <dbReference type="ARBA" id="ARBA00023077"/>
    </source>
</evidence>
<dbReference type="CDD" id="cd01347">
    <property type="entry name" value="ligand_gated_channel"/>
    <property type="match status" value="1"/>
</dbReference>
<feature type="chain" id="PRO_5003119906" evidence="16">
    <location>
        <begin position="33"/>
        <end position="744"/>
    </location>
</feature>
<dbReference type="InterPro" id="IPR036942">
    <property type="entry name" value="Beta-barrel_TonB_sf"/>
</dbReference>
<keyword evidence="6 14" id="KW-0812">Transmembrane</keyword>
<evidence type="ECO:0000256" key="15">
    <source>
        <dbReference type="RuleBase" id="RU003357"/>
    </source>
</evidence>
<organism evidence="19 20">
    <name type="scientific">Nitrospira defluvii</name>
    <dbReference type="NCBI Taxonomy" id="330214"/>
    <lineage>
        <taxon>Bacteria</taxon>
        <taxon>Pseudomonadati</taxon>
        <taxon>Nitrospirota</taxon>
        <taxon>Nitrospiria</taxon>
        <taxon>Nitrospirales</taxon>
        <taxon>Nitrospiraceae</taxon>
        <taxon>Nitrospira</taxon>
    </lineage>
</organism>
<evidence type="ECO:0000256" key="1">
    <source>
        <dbReference type="ARBA" id="ARBA00004571"/>
    </source>
</evidence>
<keyword evidence="20" id="KW-1185">Reference proteome</keyword>
<evidence type="ECO:0000256" key="6">
    <source>
        <dbReference type="ARBA" id="ARBA00022692"/>
    </source>
</evidence>
<dbReference type="Pfam" id="PF00593">
    <property type="entry name" value="TonB_dep_Rec_b-barrel"/>
    <property type="match status" value="1"/>
</dbReference>
<dbReference type="InterPro" id="IPR010105">
    <property type="entry name" value="TonB_sidphr_rcpt"/>
</dbReference>
<dbReference type="InterPro" id="IPR012910">
    <property type="entry name" value="Plug_dom"/>
</dbReference>
<evidence type="ECO:0000256" key="8">
    <source>
        <dbReference type="ARBA" id="ARBA00023004"/>
    </source>
</evidence>